<accession>A0A238D762</accession>
<evidence type="ECO:0000256" key="3">
    <source>
        <dbReference type="ARBA" id="ARBA00022448"/>
    </source>
</evidence>
<evidence type="ECO:0000256" key="6">
    <source>
        <dbReference type="ARBA" id="ARBA00022989"/>
    </source>
</evidence>
<evidence type="ECO:0000256" key="9">
    <source>
        <dbReference type="SAM" id="Phobius"/>
    </source>
</evidence>
<reference evidence="11 12" key="1">
    <citation type="submission" date="2016-06" db="EMBL/GenBank/DDBJ databases">
        <authorList>
            <person name="Kjaerup R.B."/>
            <person name="Dalgaard T.S."/>
            <person name="Juul-Madsen H.R."/>
        </authorList>
    </citation>
    <scope>NUCLEOTIDE SEQUENCE [LARGE SCALE GENOMIC DNA]</scope>
    <source>
        <strain evidence="11 12">DSM 16361</strain>
    </source>
</reference>
<dbReference type="PANTHER" id="PTHR30413">
    <property type="entry name" value="INNER MEMBRANE TRANSPORT PERMEASE"/>
    <property type="match status" value="1"/>
</dbReference>
<feature type="transmembrane region" description="Helical" evidence="9">
    <location>
        <begin position="176"/>
        <end position="195"/>
    </location>
</feature>
<feature type="transmembrane region" description="Helical" evidence="9">
    <location>
        <begin position="109"/>
        <end position="139"/>
    </location>
</feature>
<comment type="subcellular location">
    <subcellularLocation>
        <location evidence="1">Cell membrane</location>
        <topology evidence="1">Multi-pass membrane protein</topology>
    </subcellularLocation>
</comment>
<keyword evidence="8 9" id="KW-0472">Membrane</keyword>
<dbReference type="RefSeq" id="WP_094161216.1">
    <property type="nucleotide sequence ID" value="NZ_LT592171.1"/>
</dbReference>
<keyword evidence="12" id="KW-1185">Reference proteome</keyword>
<sequence length="263" mass="29616">MQALRTASIDLMASLKSWRLWSLLGWLEIRQRYARSKLGPFWLTISMGVLVGTMGVVYGSLFGQKLTDYLPMLAIGIVMWGLFSSIVNEGSTAYINSASYIRQVHTPRLIYILQVAWRNAVIFAHNFIIVFAVLLIFGVKSWATLPLFIPGLALYLLNAVWMGAVAGLISARFRDLPQIISALLQVAFYVTPILFHGGMLAGKHRWIVEYNPLAYLIDIVRQPLVGEVPPAHTWEIAIGMALLGWLLALVMTGRYHKRIPYWV</sequence>
<evidence type="ECO:0000256" key="4">
    <source>
        <dbReference type="ARBA" id="ARBA00022475"/>
    </source>
</evidence>
<keyword evidence="3" id="KW-0813">Transport</keyword>
<dbReference type="GO" id="GO:0005886">
    <property type="term" value="C:plasma membrane"/>
    <property type="evidence" value="ECO:0007669"/>
    <property type="project" value="UniProtKB-SubCell"/>
</dbReference>
<evidence type="ECO:0000256" key="2">
    <source>
        <dbReference type="ARBA" id="ARBA00007783"/>
    </source>
</evidence>
<name>A0A238D762_THIDL</name>
<dbReference type="EMBL" id="FLMQ01000056">
    <property type="protein sequence ID" value="SBP88984.1"/>
    <property type="molecule type" value="Genomic_DNA"/>
</dbReference>
<evidence type="ECO:0000256" key="5">
    <source>
        <dbReference type="ARBA" id="ARBA00022692"/>
    </source>
</evidence>
<feature type="domain" description="ABC-2 type transporter transmembrane" evidence="10">
    <location>
        <begin position="21"/>
        <end position="222"/>
    </location>
</feature>
<keyword evidence="7" id="KW-0625">Polysaccharide transport</keyword>
<feature type="transmembrane region" description="Helical" evidence="9">
    <location>
        <begin position="40"/>
        <end position="63"/>
    </location>
</feature>
<dbReference type="PANTHER" id="PTHR30413:SF10">
    <property type="entry name" value="CAPSULE POLYSACCHARIDE EXPORT INNER-MEMBRANE PROTEIN CTRC"/>
    <property type="match status" value="1"/>
</dbReference>
<dbReference type="OrthoDB" id="9796017at2"/>
<feature type="transmembrane region" description="Helical" evidence="9">
    <location>
        <begin position="69"/>
        <end position="88"/>
    </location>
</feature>
<dbReference type="GO" id="GO:0140359">
    <property type="term" value="F:ABC-type transporter activity"/>
    <property type="evidence" value="ECO:0007669"/>
    <property type="project" value="InterPro"/>
</dbReference>
<evidence type="ECO:0000256" key="7">
    <source>
        <dbReference type="ARBA" id="ARBA00023047"/>
    </source>
</evidence>
<dbReference type="GO" id="GO:0015774">
    <property type="term" value="P:polysaccharide transport"/>
    <property type="evidence" value="ECO:0007669"/>
    <property type="project" value="UniProtKB-KW"/>
</dbReference>
<feature type="transmembrane region" description="Helical" evidence="9">
    <location>
        <begin position="231"/>
        <end position="251"/>
    </location>
</feature>
<evidence type="ECO:0000256" key="8">
    <source>
        <dbReference type="ARBA" id="ARBA00023136"/>
    </source>
</evidence>
<proteinExistence type="inferred from homology"/>
<dbReference type="InterPro" id="IPR013525">
    <property type="entry name" value="ABC2_TM"/>
</dbReference>
<protein>
    <submittedName>
        <fullName evidence="11">Putative O-antigen export system permease protein rfbD</fullName>
    </submittedName>
</protein>
<dbReference type="Proteomes" id="UP000214566">
    <property type="component" value="Unassembled WGS sequence"/>
</dbReference>
<organism evidence="11 12">
    <name type="scientific">Thiomonas delicata</name>
    <name type="common">Thiomonas cuprina</name>
    <dbReference type="NCBI Taxonomy" id="364030"/>
    <lineage>
        <taxon>Bacteria</taxon>
        <taxon>Pseudomonadati</taxon>
        <taxon>Pseudomonadota</taxon>
        <taxon>Betaproteobacteria</taxon>
        <taxon>Burkholderiales</taxon>
        <taxon>Thiomonas</taxon>
    </lineage>
</organism>
<dbReference type="Pfam" id="PF01061">
    <property type="entry name" value="ABC2_membrane"/>
    <property type="match status" value="1"/>
</dbReference>
<gene>
    <name evidence="11" type="ORF">THIARS_70604</name>
</gene>
<dbReference type="AlphaFoldDB" id="A0A238D762"/>
<keyword evidence="6 9" id="KW-1133">Transmembrane helix</keyword>
<keyword evidence="7" id="KW-0762">Sugar transport</keyword>
<feature type="transmembrane region" description="Helical" evidence="9">
    <location>
        <begin position="145"/>
        <end position="169"/>
    </location>
</feature>
<keyword evidence="4" id="KW-1003">Cell membrane</keyword>
<evidence type="ECO:0000313" key="11">
    <source>
        <dbReference type="EMBL" id="SBP88984.1"/>
    </source>
</evidence>
<evidence type="ECO:0000259" key="10">
    <source>
        <dbReference type="Pfam" id="PF01061"/>
    </source>
</evidence>
<evidence type="ECO:0000256" key="1">
    <source>
        <dbReference type="ARBA" id="ARBA00004651"/>
    </source>
</evidence>
<dbReference type="GO" id="GO:0015920">
    <property type="term" value="P:lipopolysaccharide transport"/>
    <property type="evidence" value="ECO:0007669"/>
    <property type="project" value="TreeGrafter"/>
</dbReference>
<comment type="similarity">
    <text evidence="2">Belongs to the ABC-2 integral membrane protein family.</text>
</comment>
<evidence type="ECO:0000313" key="12">
    <source>
        <dbReference type="Proteomes" id="UP000214566"/>
    </source>
</evidence>
<keyword evidence="5 9" id="KW-0812">Transmembrane</keyword>